<evidence type="ECO:0000313" key="1">
    <source>
        <dbReference type="EMBL" id="KZV16625.1"/>
    </source>
</evidence>
<protein>
    <submittedName>
        <fullName evidence="1">Uncharacterized protein</fullName>
    </submittedName>
</protein>
<proteinExistence type="predicted"/>
<reference evidence="1 2" key="1">
    <citation type="journal article" date="2015" name="Proc. Natl. Acad. Sci. U.S.A.">
        <title>The resurrection genome of Boea hygrometrica: A blueprint for survival of dehydration.</title>
        <authorList>
            <person name="Xiao L."/>
            <person name="Yang G."/>
            <person name="Zhang L."/>
            <person name="Yang X."/>
            <person name="Zhao S."/>
            <person name="Ji Z."/>
            <person name="Zhou Q."/>
            <person name="Hu M."/>
            <person name="Wang Y."/>
            <person name="Chen M."/>
            <person name="Xu Y."/>
            <person name="Jin H."/>
            <person name="Xiao X."/>
            <person name="Hu G."/>
            <person name="Bao F."/>
            <person name="Hu Y."/>
            <person name="Wan P."/>
            <person name="Li L."/>
            <person name="Deng X."/>
            <person name="Kuang T."/>
            <person name="Xiang C."/>
            <person name="Zhu J.K."/>
            <person name="Oliver M.J."/>
            <person name="He Y."/>
        </authorList>
    </citation>
    <scope>NUCLEOTIDE SEQUENCE [LARGE SCALE GENOMIC DNA]</scope>
    <source>
        <strain evidence="2">cv. XS01</strain>
    </source>
</reference>
<dbReference type="EMBL" id="KV019034">
    <property type="protein sequence ID" value="KZV16625.1"/>
    <property type="molecule type" value="Genomic_DNA"/>
</dbReference>
<organism evidence="1 2">
    <name type="scientific">Dorcoceras hygrometricum</name>
    <dbReference type="NCBI Taxonomy" id="472368"/>
    <lineage>
        <taxon>Eukaryota</taxon>
        <taxon>Viridiplantae</taxon>
        <taxon>Streptophyta</taxon>
        <taxon>Embryophyta</taxon>
        <taxon>Tracheophyta</taxon>
        <taxon>Spermatophyta</taxon>
        <taxon>Magnoliopsida</taxon>
        <taxon>eudicotyledons</taxon>
        <taxon>Gunneridae</taxon>
        <taxon>Pentapetalae</taxon>
        <taxon>asterids</taxon>
        <taxon>lamiids</taxon>
        <taxon>Lamiales</taxon>
        <taxon>Gesneriaceae</taxon>
        <taxon>Didymocarpoideae</taxon>
        <taxon>Trichosporeae</taxon>
        <taxon>Loxocarpinae</taxon>
        <taxon>Dorcoceras</taxon>
    </lineage>
</organism>
<keyword evidence="2" id="KW-1185">Reference proteome</keyword>
<evidence type="ECO:0000313" key="2">
    <source>
        <dbReference type="Proteomes" id="UP000250235"/>
    </source>
</evidence>
<accession>A0A2Z7ACG7</accession>
<gene>
    <name evidence="1" type="ORF">F511_12081</name>
</gene>
<sequence>MCPAKPLRYLSQARYESKKEKRLGGGGEHIMANIPTSDIAGEILSAILGDPLSHIYKQSRRSELSKWW</sequence>
<name>A0A2Z7ACG7_9LAMI</name>
<dbReference type="AlphaFoldDB" id="A0A2Z7ACG7"/>
<dbReference type="Proteomes" id="UP000250235">
    <property type="component" value="Unassembled WGS sequence"/>
</dbReference>